<dbReference type="SUPFAM" id="SSF48452">
    <property type="entry name" value="TPR-like"/>
    <property type="match status" value="2"/>
</dbReference>
<dbReference type="EMBL" id="FONG01000012">
    <property type="protein sequence ID" value="SFF35305.1"/>
    <property type="molecule type" value="Genomic_DNA"/>
</dbReference>
<dbReference type="RefSeq" id="WP_093715124.1">
    <property type="nucleotide sequence ID" value="NZ_FONG01000012.1"/>
</dbReference>
<dbReference type="InterPro" id="IPR002182">
    <property type="entry name" value="NB-ARC"/>
</dbReference>
<evidence type="ECO:0000256" key="1">
    <source>
        <dbReference type="SAM" id="MobiDB-lite"/>
    </source>
</evidence>
<name>A0A1I2HYR9_9ACTN</name>
<dbReference type="PRINTS" id="PR00364">
    <property type="entry name" value="DISEASERSIST"/>
</dbReference>
<accession>A0A1I2HYR9</accession>
<dbReference type="SMART" id="SM00028">
    <property type="entry name" value="TPR"/>
    <property type="match status" value="4"/>
</dbReference>
<dbReference type="Proteomes" id="UP000199323">
    <property type="component" value="Unassembled WGS sequence"/>
</dbReference>
<proteinExistence type="predicted"/>
<dbReference type="InterPro" id="IPR011990">
    <property type="entry name" value="TPR-like_helical_dom_sf"/>
</dbReference>
<evidence type="ECO:0000313" key="4">
    <source>
        <dbReference type="Proteomes" id="UP000199323"/>
    </source>
</evidence>
<keyword evidence="4" id="KW-1185">Reference proteome</keyword>
<dbReference type="InterPro" id="IPR019734">
    <property type="entry name" value="TPR_rpt"/>
</dbReference>
<dbReference type="OrthoDB" id="581105at2"/>
<dbReference type="GO" id="GO:0043531">
    <property type="term" value="F:ADP binding"/>
    <property type="evidence" value="ECO:0007669"/>
    <property type="project" value="InterPro"/>
</dbReference>
<dbReference type="AlphaFoldDB" id="A0A1I2HYR9"/>
<dbReference type="Gene3D" id="3.40.50.300">
    <property type="entry name" value="P-loop containing nucleotide triphosphate hydrolases"/>
    <property type="match status" value="1"/>
</dbReference>
<reference evidence="4" key="1">
    <citation type="submission" date="2016-10" db="EMBL/GenBank/DDBJ databases">
        <authorList>
            <person name="Varghese N."/>
            <person name="Submissions S."/>
        </authorList>
    </citation>
    <scope>NUCLEOTIDE SEQUENCE [LARGE SCALE GENOMIC DNA]</scope>
    <source>
        <strain evidence="4">CGMCC 4.3510</strain>
    </source>
</reference>
<protein>
    <submittedName>
        <fullName evidence="3">Tetratricopeptide repeat-containing protein</fullName>
    </submittedName>
</protein>
<dbReference type="STRING" id="380248.SAMN05216251_11269"/>
<feature type="domain" description="NB-ARC" evidence="2">
    <location>
        <begin position="154"/>
        <end position="303"/>
    </location>
</feature>
<evidence type="ECO:0000313" key="3">
    <source>
        <dbReference type="EMBL" id="SFF35305.1"/>
    </source>
</evidence>
<feature type="region of interest" description="Disordered" evidence="1">
    <location>
        <begin position="784"/>
        <end position="805"/>
    </location>
</feature>
<gene>
    <name evidence="3" type="ORF">SAMN05216251_11269</name>
</gene>
<sequence length="805" mass="86487">MDPELVTLTASAASAVAGAMATDSWAAVKSRIVGLWRRYQPEQADEVATALDRDTARLTGPDGASHVPGPTDEVAEQWTRRLTALLAGHPEAAAALTELMGRPGGPPSAVIPHQLPGAMVTFVGRTGAIATLDTLLEDPDQDVVTPDGQHGHAVVVAVDGAPGIGKTTLAVHWAHMAADRFPDGQLYVNLHGYAPSTAPLEPRDAIRGFLDALGVSPQAVPVTEAAQAGLYRSLLAHRRLLIVLDNARDTDQVRPLLPGGSGCRVLVTSRSRLTGLAATDGARLVTLGLLSTDEARQILRQHLGTARVGAEPAAVAALLDRCACLPLSLSVVGARAATEEHLTLGDLAAELNDAEQLLDALHAGDSASDVRAVFSWSYRRLSSPSARLFRLLGLPAGPDIALPAVASLSGLPRRSARRVLGDLVDAHLVTRKGPGRYDFHDLLRAYAAERAELTDPEPDRQAALHRLVSHYLHTTSRAARLVNPHQEPADLTRPMPGVVPEDFSGYDAAVAWCEAERAVLIGTVAQAVRVGLFAEGWRLARCLTDVLDRQGHWHDQLRVQTLGLEAADRLGDPLGQAHGCRGLAHALTRLGRFEDAEPLYRRAIACFSSLGLLAREAGVELDLAWMWEENAGAYDLALRQARRALDLYTETGDEVGRARALNAVGWYQTLGGDHEAALRNCERALALLRTLDVPHDEAYTLESLGHAHQHLGHFASAAENYRASLSVFHRLGDSLYEATIHIRLGDLHIEGGDTASAAEEWHRALMLLEPLQHPQAAGVRERLARLSQGSSRRHRPRAGRTPLTT</sequence>
<dbReference type="SUPFAM" id="SSF52540">
    <property type="entry name" value="P-loop containing nucleoside triphosphate hydrolases"/>
    <property type="match status" value="1"/>
</dbReference>
<dbReference type="Gene3D" id="1.25.40.10">
    <property type="entry name" value="Tetratricopeptide repeat domain"/>
    <property type="match status" value="1"/>
</dbReference>
<dbReference type="PANTHER" id="PTHR47691">
    <property type="entry name" value="REGULATOR-RELATED"/>
    <property type="match status" value="1"/>
</dbReference>
<organism evidence="3 4">
    <name type="scientific">Actinacidiphila alni</name>
    <dbReference type="NCBI Taxonomy" id="380248"/>
    <lineage>
        <taxon>Bacteria</taxon>
        <taxon>Bacillati</taxon>
        <taxon>Actinomycetota</taxon>
        <taxon>Actinomycetes</taxon>
        <taxon>Kitasatosporales</taxon>
        <taxon>Streptomycetaceae</taxon>
        <taxon>Actinacidiphila</taxon>
    </lineage>
</organism>
<dbReference type="PANTHER" id="PTHR47691:SF3">
    <property type="entry name" value="HTH-TYPE TRANSCRIPTIONAL REGULATOR RV0890C-RELATED"/>
    <property type="match status" value="1"/>
</dbReference>
<evidence type="ECO:0000259" key="2">
    <source>
        <dbReference type="Pfam" id="PF00931"/>
    </source>
</evidence>
<dbReference type="InterPro" id="IPR027417">
    <property type="entry name" value="P-loop_NTPase"/>
</dbReference>
<dbReference type="Pfam" id="PF00931">
    <property type="entry name" value="NB-ARC"/>
    <property type="match status" value="1"/>
</dbReference>